<comment type="caution">
    <text evidence="2">The sequence shown here is derived from an EMBL/GenBank/DDBJ whole genome shotgun (WGS) entry which is preliminary data.</text>
</comment>
<feature type="compositionally biased region" description="Basic and acidic residues" evidence="1">
    <location>
        <begin position="46"/>
        <end position="57"/>
    </location>
</feature>
<name>A0A7W6NNG2_9HYPH</name>
<accession>A0A7W6NNG2</accession>
<dbReference type="EMBL" id="JACIEZ010000022">
    <property type="protein sequence ID" value="MBB4067372.1"/>
    <property type="molecule type" value="Genomic_DNA"/>
</dbReference>
<proteinExistence type="predicted"/>
<evidence type="ECO:0008006" key="4">
    <source>
        <dbReference type="Google" id="ProtNLM"/>
    </source>
</evidence>
<dbReference type="AlphaFoldDB" id="A0A7W6NNG2"/>
<keyword evidence="3" id="KW-1185">Reference proteome</keyword>
<gene>
    <name evidence="2" type="ORF">GGR23_004605</name>
</gene>
<reference evidence="2 3" key="1">
    <citation type="submission" date="2020-08" db="EMBL/GenBank/DDBJ databases">
        <title>Genomic Encyclopedia of Type Strains, Phase IV (KMG-IV): sequencing the most valuable type-strain genomes for metagenomic binning, comparative biology and taxonomic classification.</title>
        <authorList>
            <person name="Goeker M."/>
        </authorList>
    </citation>
    <scope>NUCLEOTIDE SEQUENCE [LARGE SCALE GENOMIC DNA]</scope>
    <source>
        <strain evidence="2 3">DSM 29853</strain>
    </source>
</reference>
<dbReference type="Proteomes" id="UP000528286">
    <property type="component" value="Unassembled WGS sequence"/>
</dbReference>
<feature type="region of interest" description="Disordered" evidence="1">
    <location>
        <begin position="46"/>
        <end position="67"/>
    </location>
</feature>
<dbReference type="InterPro" id="IPR006881">
    <property type="entry name" value="RepA_C"/>
</dbReference>
<evidence type="ECO:0000256" key="1">
    <source>
        <dbReference type="SAM" id="MobiDB-lite"/>
    </source>
</evidence>
<protein>
    <recommendedName>
        <fullName evidence="4">Plasmid encoded RepA protein</fullName>
    </recommendedName>
</protein>
<organism evidence="2 3">
    <name type="scientific">Gellertiella hungarica</name>
    <dbReference type="NCBI Taxonomy" id="1572859"/>
    <lineage>
        <taxon>Bacteria</taxon>
        <taxon>Pseudomonadati</taxon>
        <taxon>Pseudomonadota</taxon>
        <taxon>Alphaproteobacteria</taxon>
        <taxon>Hyphomicrobiales</taxon>
        <taxon>Rhizobiaceae</taxon>
        <taxon>Gellertiella</taxon>
    </lineage>
</organism>
<dbReference type="Pfam" id="PF04796">
    <property type="entry name" value="RepA_C"/>
    <property type="match status" value="1"/>
</dbReference>
<dbReference type="RefSeq" id="WP_183368561.1">
    <property type="nucleotide sequence ID" value="NZ_JACIEZ010000022.1"/>
</dbReference>
<sequence length="361" mass="41122">MSEDTMPDVSLIRDADLRKELERHKRRNLLPKLLALEIQILIEEQTKRDASDAERQTELQAMPRDRRRRAEVHDHFLNEEPQAEDLRHLHSVLAICGLPYDRLPLDVREYSREQGNMAIDVAAGSLRGPDGSKVLQPLPFGPKARLILMHLCSEAIRQQSPTIEIADTFTAFVREMGFSDSGGKKGPLTAFREQLNALASCSIKISSWTGNKVRSRQFFPIEEMDVWLSAHHDQPSLWPSTVTFSHTMFESLQKHALPVNARAVRAFQGSARKLDLYFWLGWRIHNINEPLHISWDAITEQFGSGFTRQRDFKAKFKEEVGHLKEVLPNLPLKLTEQGLVLSPADPAVLALPPVRKPLKKT</sequence>
<evidence type="ECO:0000313" key="2">
    <source>
        <dbReference type="EMBL" id="MBB4067372.1"/>
    </source>
</evidence>
<evidence type="ECO:0000313" key="3">
    <source>
        <dbReference type="Proteomes" id="UP000528286"/>
    </source>
</evidence>